<comment type="caution">
    <text evidence="1">The sequence shown here is derived from an EMBL/GenBank/DDBJ whole genome shotgun (WGS) entry which is preliminary data.</text>
</comment>
<dbReference type="Pfam" id="PF20456">
    <property type="entry name" value="DUF6709"/>
    <property type="match status" value="1"/>
</dbReference>
<sequence>MFEKLKRQSLKKSIVFTVLLLAAAVGLLAATGFGAFKAIGGPKDLYSLSQEQLSGAYVEADIYGMYDTYAETTRSSSGGPGRTVSREYIIDANQTSYMGLVLTSKDLSAAQDLLQESWDYLNGDTQGTSTVIHVRGTVLPMDEESLRFYRETVGWDQMSAEQQALFLPYYLKADFLGKSHADATWGFTALAAAALIWAIYRIVRAATGGYQSDLRKLCAAAPEGAEVAAERMEQFYENIEPVGPLHIGGDWVIWQDGARTCGLATRDIVWAYCRHTTRRRNGFKTGEFDDLMLWTADKKSRAVRVADGEQAGRAMQVLNEANPDVLLGYSKEIEKLYRKDPASLRGLRDDASAQQ</sequence>
<dbReference type="Proteomes" id="UP000659630">
    <property type="component" value="Unassembled WGS sequence"/>
</dbReference>
<dbReference type="AlphaFoldDB" id="A0A923REQ6"/>
<organism evidence="1 2">
    <name type="scientific">Anaerofilum hominis</name>
    <dbReference type="NCBI Taxonomy" id="2763016"/>
    <lineage>
        <taxon>Bacteria</taxon>
        <taxon>Bacillati</taxon>
        <taxon>Bacillota</taxon>
        <taxon>Clostridia</taxon>
        <taxon>Eubacteriales</taxon>
        <taxon>Oscillospiraceae</taxon>
        <taxon>Anaerofilum</taxon>
    </lineage>
</organism>
<dbReference type="RefSeq" id="WP_186888785.1">
    <property type="nucleotide sequence ID" value="NZ_JACONZ010000005.1"/>
</dbReference>
<dbReference type="InterPro" id="IPR046555">
    <property type="entry name" value="DUF6709"/>
</dbReference>
<reference evidence="1" key="1">
    <citation type="submission" date="2020-08" db="EMBL/GenBank/DDBJ databases">
        <title>Genome public.</title>
        <authorList>
            <person name="Liu C."/>
            <person name="Sun Q."/>
        </authorList>
    </citation>
    <scope>NUCLEOTIDE SEQUENCE</scope>
    <source>
        <strain evidence="1">BX8</strain>
    </source>
</reference>
<proteinExistence type="predicted"/>
<dbReference type="EMBL" id="JACONZ010000005">
    <property type="protein sequence ID" value="MBC5582422.1"/>
    <property type="molecule type" value="Genomic_DNA"/>
</dbReference>
<evidence type="ECO:0000313" key="2">
    <source>
        <dbReference type="Proteomes" id="UP000659630"/>
    </source>
</evidence>
<protein>
    <submittedName>
        <fullName evidence="1">Uncharacterized protein</fullName>
    </submittedName>
</protein>
<name>A0A923REQ6_9FIRM</name>
<keyword evidence="2" id="KW-1185">Reference proteome</keyword>
<evidence type="ECO:0000313" key="1">
    <source>
        <dbReference type="EMBL" id="MBC5582422.1"/>
    </source>
</evidence>
<gene>
    <name evidence="1" type="ORF">H8S23_12990</name>
</gene>
<accession>A0A923REQ6</accession>